<proteinExistence type="predicted"/>
<dbReference type="OrthoDB" id="327733at2"/>
<dbReference type="Gene3D" id="3.60.21.10">
    <property type="match status" value="1"/>
</dbReference>
<dbReference type="SUPFAM" id="SSF56300">
    <property type="entry name" value="Metallo-dependent phosphatases"/>
    <property type="match status" value="1"/>
</dbReference>
<feature type="domain" description="Purple acid phosphatase N-terminal" evidence="4">
    <location>
        <begin position="26"/>
        <end position="114"/>
    </location>
</feature>
<dbReference type="PANTHER" id="PTHR22953:SF153">
    <property type="entry name" value="PURPLE ACID PHOSPHATASE"/>
    <property type="match status" value="1"/>
</dbReference>
<dbReference type="Gene3D" id="2.60.40.380">
    <property type="entry name" value="Purple acid phosphatase-like, N-terminal"/>
    <property type="match status" value="1"/>
</dbReference>
<keyword evidence="1 2" id="KW-0732">Signal</keyword>
<dbReference type="Proteomes" id="UP000254794">
    <property type="component" value="Unassembled WGS sequence"/>
</dbReference>
<dbReference type="InterPro" id="IPR015914">
    <property type="entry name" value="PAPs_N"/>
</dbReference>
<keyword evidence="6" id="KW-1185">Reference proteome</keyword>
<dbReference type="InterPro" id="IPR004843">
    <property type="entry name" value="Calcineurin-like_PHP"/>
</dbReference>
<dbReference type="GO" id="GO:0046872">
    <property type="term" value="F:metal ion binding"/>
    <property type="evidence" value="ECO:0007669"/>
    <property type="project" value="InterPro"/>
</dbReference>
<accession>A0A378JKQ8</accession>
<dbReference type="InterPro" id="IPR008963">
    <property type="entry name" value="Purple_acid_Pase-like_N"/>
</dbReference>
<dbReference type="CDD" id="cd00063">
    <property type="entry name" value="FN3"/>
    <property type="match status" value="1"/>
</dbReference>
<dbReference type="GO" id="GO:0003993">
    <property type="term" value="F:acid phosphatase activity"/>
    <property type="evidence" value="ECO:0007669"/>
    <property type="project" value="InterPro"/>
</dbReference>
<dbReference type="Pfam" id="PF16656">
    <property type="entry name" value="Pur_ac_phosph_N"/>
    <property type="match status" value="1"/>
</dbReference>
<dbReference type="SUPFAM" id="SSF49363">
    <property type="entry name" value="Purple acid phosphatase, N-terminal domain"/>
    <property type="match status" value="1"/>
</dbReference>
<feature type="signal peptide" evidence="2">
    <location>
        <begin position="1"/>
        <end position="23"/>
    </location>
</feature>
<evidence type="ECO:0000259" key="4">
    <source>
        <dbReference type="Pfam" id="PF16656"/>
    </source>
</evidence>
<evidence type="ECO:0000256" key="1">
    <source>
        <dbReference type="ARBA" id="ARBA00022729"/>
    </source>
</evidence>
<feature type="chain" id="PRO_5016665189" evidence="2">
    <location>
        <begin position="24"/>
        <end position="402"/>
    </location>
</feature>
<feature type="domain" description="Calcineurin-like phosphoesterase" evidence="3">
    <location>
        <begin position="125"/>
        <end position="321"/>
    </location>
</feature>
<sequence>MKGLLQKCRVLILLNAFPCFLFAAEPNAVYLTWQSDPHTTMTINWITKTNDNNDALQYRPSATAAWIPVNGNHNVLPVDKSYQVHRVSLNGLKPGAIYEFSLKTDNNQIYTFKTMSETFDKPVRFVLGGDTYGDDNRDENFAAMNTRAASYDPLCAFLGGDLSYAGNLKSEFKYWIKWFNIWWKTMRGPNARLIPIIPAIGNHEVEGGEGQPVNKLVYYNFFPTTNPKDKTYYALKFGKEMLMVMLDADNVSDISGSQSRWLDTVLAENQSRPHLFALYHQGAYPSVRSFNRSKAKEIRKYWGTVFEKYGLDIAFEHHDHAYKRTYPLYQGEINHSKGVIYVGDGAWGVEPREVQNGNRPEFVRTNSTRHFILMEIQGRNRKMFAIKSDGTIVDQWEMTAKR</sequence>
<dbReference type="RefSeq" id="WP_115331388.1">
    <property type="nucleotide sequence ID" value="NZ_CAAAHP010000002.1"/>
</dbReference>
<dbReference type="PANTHER" id="PTHR22953">
    <property type="entry name" value="ACID PHOSPHATASE RELATED"/>
    <property type="match status" value="1"/>
</dbReference>
<dbReference type="EMBL" id="UGOD01000001">
    <property type="protein sequence ID" value="STX51774.1"/>
    <property type="molecule type" value="Genomic_DNA"/>
</dbReference>
<name>A0A378JKQ8_9GAMM</name>
<evidence type="ECO:0000313" key="5">
    <source>
        <dbReference type="EMBL" id="STX51774.1"/>
    </source>
</evidence>
<dbReference type="InterPro" id="IPR039331">
    <property type="entry name" value="PAPs-like"/>
</dbReference>
<organism evidence="5 6">
    <name type="scientific">Legionella busanensis</name>
    <dbReference type="NCBI Taxonomy" id="190655"/>
    <lineage>
        <taxon>Bacteria</taxon>
        <taxon>Pseudomonadati</taxon>
        <taxon>Pseudomonadota</taxon>
        <taxon>Gammaproteobacteria</taxon>
        <taxon>Legionellales</taxon>
        <taxon>Legionellaceae</taxon>
        <taxon>Legionella</taxon>
    </lineage>
</organism>
<dbReference type="InterPro" id="IPR003961">
    <property type="entry name" value="FN3_dom"/>
</dbReference>
<dbReference type="AlphaFoldDB" id="A0A378JKQ8"/>
<protein>
    <submittedName>
        <fullName evidence="5">Uncharacterized protein</fullName>
    </submittedName>
</protein>
<reference evidence="5 6" key="1">
    <citation type="submission" date="2018-06" db="EMBL/GenBank/DDBJ databases">
        <authorList>
            <consortium name="Pathogen Informatics"/>
            <person name="Doyle S."/>
        </authorList>
    </citation>
    <scope>NUCLEOTIDE SEQUENCE [LARGE SCALE GENOMIC DNA]</scope>
    <source>
        <strain evidence="5 6">NCTC13316</strain>
    </source>
</reference>
<evidence type="ECO:0000256" key="2">
    <source>
        <dbReference type="SAM" id="SignalP"/>
    </source>
</evidence>
<dbReference type="Pfam" id="PF00149">
    <property type="entry name" value="Metallophos"/>
    <property type="match status" value="1"/>
</dbReference>
<evidence type="ECO:0000313" key="6">
    <source>
        <dbReference type="Proteomes" id="UP000254794"/>
    </source>
</evidence>
<dbReference type="InterPro" id="IPR029052">
    <property type="entry name" value="Metallo-depent_PP-like"/>
</dbReference>
<gene>
    <name evidence="5" type="ORF">NCTC13316_01872</name>
</gene>
<evidence type="ECO:0000259" key="3">
    <source>
        <dbReference type="Pfam" id="PF00149"/>
    </source>
</evidence>